<dbReference type="Pfam" id="PF19476">
    <property type="entry name" value="DUF6013"/>
    <property type="match status" value="1"/>
</dbReference>
<organism evidence="2 3">
    <name type="scientific">Burkholderia gladioli</name>
    <name type="common">Pseudomonas marginata</name>
    <name type="synonym">Phytomonas marginata</name>
    <dbReference type="NCBI Taxonomy" id="28095"/>
    <lineage>
        <taxon>Bacteria</taxon>
        <taxon>Pseudomonadati</taxon>
        <taxon>Pseudomonadota</taxon>
        <taxon>Betaproteobacteria</taxon>
        <taxon>Burkholderiales</taxon>
        <taxon>Burkholderiaceae</taxon>
        <taxon>Burkholderia</taxon>
    </lineage>
</organism>
<protein>
    <submittedName>
        <fullName evidence="2">Uncharacterized protein</fullName>
    </submittedName>
</protein>
<evidence type="ECO:0000256" key="1">
    <source>
        <dbReference type="SAM" id="SignalP"/>
    </source>
</evidence>
<keyword evidence="1" id="KW-0732">Signal</keyword>
<feature type="chain" id="PRO_5012134057" evidence="1">
    <location>
        <begin position="27"/>
        <end position="182"/>
    </location>
</feature>
<proteinExistence type="predicted"/>
<evidence type="ECO:0000313" key="2">
    <source>
        <dbReference type="EMBL" id="PEH38279.1"/>
    </source>
</evidence>
<accession>A0A2A7S4D2</accession>
<name>A0A2A7S4D2_BURGA</name>
<evidence type="ECO:0000313" key="3">
    <source>
        <dbReference type="Proteomes" id="UP000220629"/>
    </source>
</evidence>
<gene>
    <name evidence="2" type="ORF">CRM94_28125</name>
</gene>
<dbReference type="AlphaFoldDB" id="A0A2A7S4D2"/>
<comment type="caution">
    <text evidence="2">The sequence shown here is derived from an EMBL/GenBank/DDBJ whole genome shotgun (WGS) entry which is preliminary data.</text>
</comment>
<dbReference type="InterPro" id="IPR046055">
    <property type="entry name" value="DUF6013"/>
</dbReference>
<dbReference type="EMBL" id="PDDY01000004">
    <property type="protein sequence ID" value="PEH38279.1"/>
    <property type="molecule type" value="Genomic_DNA"/>
</dbReference>
<feature type="signal peptide" evidence="1">
    <location>
        <begin position="1"/>
        <end position="26"/>
    </location>
</feature>
<reference evidence="3" key="1">
    <citation type="submission" date="2017-09" db="EMBL/GenBank/DDBJ databases">
        <title>FDA dAtabase for Regulatory Grade micrObial Sequences (FDA-ARGOS): Supporting development and validation of Infectious Disease Dx tests.</title>
        <authorList>
            <person name="Minogue T."/>
            <person name="Wolcott M."/>
            <person name="Wasieloski L."/>
            <person name="Aguilar W."/>
            <person name="Moore D."/>
            <person name="Tallon L."/>
            <person name="Sadzewicz L."/>
            <person name="Ott S."/>
            <person name="Zhao X."/>
            <person name="Nagaraj S."/>
            <person name="Vavikolanu K."/>
            <person name="Aluvathingal J."/>
            <person name="Nadendla S."/>
            <person name="Sichtig H."/>
        </authorList>
    </citation>
    <scope>NUCLEOTIDE SEQUENCE [LARGE SCALE GENOMIC DNA]</scope>
    <source>
        <strain evidence="3">FDAARGOS_390</strain>
    </source>
</reference>
<dbReference type="Proteomes" id="UP000220629">
    <property type="component" value="Unassembled WGS sequence"/>
</dbReference>
<sequence length="182" mass="18698">MSLRIPCVAVCAVAFAAALASSAANAAPPIKGSASGGNDGQLQYTVKVDSKRFGASEETRKIRSGETDDFNWKSVPPSGAVAMPDGCPDADSLPRDANGAMVRQTQVRLAPSVDAKGMATVQISFQASAPDGTISVSADGKTLQCPKPVTVSEVKRVSLSTRGGSKTIEMSDGTRVTVSIQP</sequence>
<dbReference type="RefSeq" id="WP_096748764.1">
    <property type="nucleotide sequence ID" value="NZ_CADEPO010000002.1"/>
</dbReference>